<dbReference type="Pfam" id="PF08376">
    <property type="entry name" value="NIT"/>
    <property type="match status" value="1"/>
</dbReference>
<dbReference type="PANTHER" id="PTHR43531:SF11">
    <property type="entry name" value="METHYL-ACCEPTING CHEMOTAXIS PROTEIN 3"/>
    <property type="match status" value="1"/>
</dbReference>
<protein>
    <submittedName>
        <fullName evidence="9">Ribose and galactose chemoreceptor protein</fullName>
    </submittedName>
</protein>
<dbReference type="InterPro" id="IPR003660">
    <property type="entry name" value="HAMP_dom"/>
</dbReference>
<dbReference type="Gene3D" id="6.10.340.10">
    <property type="match status" value="1"/>
</dbReference>
<feature type="compositionally biased region" description="Polar residues" evidence="4">
    <location>
        <begin position="490"/>
        <end position="513"/>
    </location>
</feature>
<dbReference type="SMART" id="SM00283">
    <property type="entry name" value="MA"/>
    <property type="match status" value="1"/>
</dbReference>
<keyword evidence="1" id="KW-0145">Chemotaxis</keyword>
<keyword evidence="9" id="KW-0675">Receptor</keyword>
<dbReference type="PROSITE" id="PS50885">
    <property type="entry name" value="HAMP"/>
    <property type="match status" value="2"/>
</dbReference>
<dbReference type="GO" id="GO:0006935">
    <property type="term" value="P:chemotaxis"/>
    <property type="evidence" value="ECO:0007669"/>
    <property type="project" value="UniProtKB-KW"/>
</dbReference>
<feature type="region of interest" description="Disordered" evidence="4">
    <location>
        <begin position="464"/>
        <end position="513"/>
    </location>
</feature>
<dbReference type="EMBL" id="CVRL01000025">
    <property type="protein sequence ID" value="CRL11208.1"/>
    <property type="molecule type" value="Genomic_DNA"/>
</dbReference>
<evidence type="ECO:0000256" key="1">
    <source>
        <dbReference type="ARBA" id="ARBA00022500"/>
    </source>
</evidence>
<evidence type="ECO:0000256" key="2">
    <source>
        <dbReference type="ARBA" id="ARBA00029447"/>
    </source>
</evidence>
<dbReference type="PANTHER" id="PTHR43531">
    <property type="entry name" value="PROTEIN ICFG"/>
    <property type="match status" value="1"/>
</dbReference>
<feature type="region of interest" description="Disordered" evidence="4">
    <location>
        <begin position="706"/>
        <end position="728"/>
    </location>
</feature>
<name>A0A0H5D3B4_9RHOB</name>
<feature type="domain" description="Methyl-accepting transducer" evidence="6">
    <location>
        <begin position="451"/>
        <end position="680"/>
    </location>
</feature>
<keyword evidence="10" id="KW-1185">Reference proteome</keyword>
<dbReference type="STRING" id="481446.NIT7645_01161"/>
<feature type="domain" description="HAMP" evidence="8">
    <location>
        <begin position="331"/>
        <end position="384"/>
    </location>
</feature>
<keyword evidence="5" id="KW-0472">Membrane</keyword>
<dbReference type="InterPro" id="IPR004090">
    <property type="entry name" value="Chemotax_Me-accpt_rcpt"/>
</dbReference>
<dbReference type="InterPro" id="IPR000727">
    <property type="entry name" value="T_SNARE_dom"/>
</dbReference>
<keyword evidence="3" id="KW-0807">Transducer</keyword>
<reference evidence="10" key="1">
    <citation type="submission" date="2015-05" db="EMBL/GenBank/DDBJ databases">
        <authorList>
            <person name="Rodrigo-Torres Lidia"/>
            <person name="Arahal R.David."/>
        </authorList>
    </citation>
    <scope>NUCLEOTIDE SEQUENCE [LARGE SCALE GENOMIC DNA]</scope>
    <source>
        <strain evidence="10">CECT 7321</strain>
    </source>
</reference>
<keyword evidence="5" id="KW-1133">Transmembrane helix</keyword>
<dbReference type="AlphaFoldDB" id="A0A0H5D3B4"/>
<proteinExistence type="inferred from homology"/>
<organism evidence="9 10">
    <name type="scientific">Phaeobacter italicus</name>
    <dbReference type="NCBI Taxonomy" id="481446"/>
    <lineage>
        <taxon>Bacteria</taxon>
        <taxon>Pseudomonadati</taxon>
        <taxon>Pseudomonadota</taxon>
        <taxon>Alphaproteobacteria</taxon>
        <taxon>Rhodobacterales</taxon>
        <taxon>Roseobacteraceae</taxon>
        <taxon>Phaeobacter</taxon>
    </lineage>
</organism>
<feature type="domain" description="HAMP" evidence="8">
    <location>
        <begin position="401"/>
        <end position="446"/>
    </location>
</feature>
<dbReference type="RefSeq" id="WP_050673403.1">
    <property type="nucleotide sequence ID" value="NZ_CVRL01000025.1"/>
</dbReference>
<dbReference type="Pfam" id="PF00672">
    <property type="entry name" value="HAMP"/>
    <property type="match status" value="1"/>
</dbReference>
<evidence type="ECO:0000259" key="7">
    <source>
        <dbReference type="PROSITE" id="PS50192"/>
    </source>
</evidence>
<dbReference type="SUPFAM" id="SSF58104">
    <property type="entry name" value="Methyl-accepting chemotaxis protein (MCP) signaling domain"/>
    <property type="match status" value="1"/>
</dbReference>
<evidence type="ECO:0000256" key="4">
    <source>
        <dbReference type="SAM" id="MobiDB-lite"/>
    </source>
</evidence>
<dbReference type="GO" id="GO:0007165">
    <property type="term" value="P:signal transduction"/>
    <property type="evidence" value="ECO:0007669"/>
    <property type="project" value="UniProtKB-KW"/>
</dbReference>
<dbReference type="SMART" id="SM00304">
    <property type="entry name" value="HAMP"/>
    <property type="match status" value="2"/>
</dbReference>
<dbReference type="GO" id="GO:0004888">
    <property type="term" value="F:transmembrane signaling receptor activity"/>
    <property type="evidence" value="ECO:0007669"/>
    <property type="project" value="InterPro"/>
</dbReference>
<dbReference type="PRINTS" id="PR00260">
    <property type="entry name" value="CHEMTRNSDUCR"/>
</dbReference>
<dbReference type="CDD" id="cd11386">
    <property type="entry name" value="MCP_signal"/>
    <property type="match status" value="1"/>
</dbReference>
<comment type="similarity">
    <text evidence="2">Belongs to the methyl-accepting chemotaxis (MCP) protein family.</text>
</comment>
<dbReference type="InterPro" id="IPR013587">
    <property type="entry name" value="Nitrate/nitrite_sensing"/>
</dbReference>
<evidence type="ECO:0000259" key="8">
    <source>
        <dbReference type="PROSITE" id="PS50885"/>
    </source>
</evidence>
<evidence type="ECO:0000256" key="5">
    <source>
        <dbReference type="SAM" id="Phobius"/>
    </source>
</evidence>
<dbReference type="Pfam" id="PF00015">
    <property type="entry name" value="MCPsignal"/>
    <property type="match status" value="1"/>
</dbReference>
<gene>
    <name evidence="9" type="primary">trg_2</name>
    <name evidence="9" type="ORF">NIT7321_02061</name>
</gene>
<dbReference type="Proteomes" id="UP000043764">
    <property type="component" value="Unassembled WGS sequence"/>
</dbReference>
<dbReference type="PROSITE" id="PS50192">
    <property type="entry name" value="T_SNARE"/>
    <property type="match status" value="1"/>
</dbReference>
<evidence type="ECO:0000313" key="10">
    <source>
        <dbReference type="Proteomes" id="UP000043764"/>
    </source>
</evidence>
<keyword evidence="5" id="KW-0812">Transmembrane</keyword>
<feature type="transmembrane region" description="Helical" evidence="5">
    <location>
        <begin position="15"/>
        <end position="37"/>
    </location>
</feature>
<dbReference type="PROSITE" id="PS50111">
    <property type="entry name" value="CHEMOTAXIS_TRANSDUC_2"/>
    <property type="match status" value="1"/>
</dbReference>
<dbReference type="SUPFAM" id="SSF158472">
    <property type="entry name" value="HAMP domain-like"/>
    <property type="match status" value="1"/>
</dbReference>
<evidence type="ECO:0000313" key="9">
    <source>
        <dbReference type="EMBL" id="CRL11208.1"/>
    </source>
</evidence>
<dbReference type="InterPro" id="IPR051310">
    <property type="entry name" value="MCP_chemotaxis"/>
</dbReference>
<feature type="domain" description="T-SNARE coiled-coil homology" evidence="7">
    <location>
        <begin position="610"/>
        <end position="657"/>
    </location>
</feature>
<evidence type="ECO:0000259" key="6">
    <source>
        <dbReference type="PROSITE" id="PS50111"/>
    </source>
</evidence>
<sequence length="728" mass="79720">MVSRVLHSFSIRSKILFLIGIPLLIIMGISGVVLYNLNKRASFDTTQTQEIMLVTSDLVRQLQEERGTTAHFLASDTTQVPATLKENREIVEERRAQMLALIEAADLSQLHENTRVFVKKAHQELEQLTAIRADVDARRLTASDAKEFYTLLNLHLLETALAFEVLVHDTELAERAMALTYLQMAKDAYKLQRSIGVVGYSLGWSADHSAQMTIAYLQSKERLRVFHELSDAKSVALFDARLETKGYKAFDTARKAIKAGTPPENLNTRSWDKLASAAIDEVQAIEQQISAQLMEDFHAFDARNQQAFYQTLAGLSAVLALMLISAYLVARDITGSLKTVTTALEEIGAGDLDHEVSGKKRGDEIGSIARQAEILRGHAIKKRETDEALARSSQEQQFVSNEIAVALNQVSNKALTYRLDKDFPEDFQSLQVDFNALAETLQDAMSTVREAALSVGENSQTIAANMDDLSRRTESQAAALERSSEAMDSITESVGQSAQSAKQAEGLSETTQNKVQDCENIVQQTVGAMEEIRTSSNEISQITKVIEDIAFQTNLLALNAGVEAARAGEAGRGFAVVASEVQRLAQRCSDAVSQIDEITARSSNQVKTGSRLVTSAGQAMADVSSQVREISHLVVSIAQGLESQSSQLSEVNHAVSDMERMTQNNVAMTEETSASASHLFQQSSDLNHMIGEFKLDAAETTKPHGAEALDDWGMAEPASPYDDDIRVA</sequence>
<dbReference type="Gene3D" id="1.10.287.950">
    <property type="entry name" value="Methyl-accepting chemotaxis protein"/>
    <property type="match status" value="1"/>
</dbReference>
<evidence type="ECO:0000256" key="3">
    <source>
        <dbReference type="PROSITE-ProRule" id="PRU00284"/>
    </source>
</evidence>
<feature type="transmembrane region" description="Helical" evidence="5">
    <location>
        <begin position="307"/>
        <end position="330"/>
    </location>
</feature>
<dbReference type="GO" id="GO:0016020">
    <property type="term" value="C:membrane"/>
    <property type="evidence" value="ECO:0007669"/>
    <property type="project" value="InterPro"/>
</dbReference>
<dbReference type="InterPro" id="IPR004089">
    <property type="entry name" value="MCPsignal_dom"/>
</dbReference>
<accession>A0A0H5D3B4</accession>